<dbReference type="Pfam" id="PF17313">
    <property type="entry name" value="DUF5359"/>
    <property type="match status" value="1"/>
</dbReference>
<feature type="transmembrane region" description="Helical" evidence="1">
    <location>
        <begin position="7"/>
        <end position="26"/>
    </location>
</feature>
<gene>
    <name evidence="2" type="ORF">JOC48_000278</name>
</gene>
<keyword evidence="1" id="KW-1133">Transmembrane helix</keyword>
<evidence type="ECO:0000256" key="1">
    <source>
        <dbReference type="SAM" id="Phobius"/>
    </source>
</evidence>
<dbReference type="RefSeq" id="WP_204497254.1">
    <property type="nucleotide sequence ID" value="NZ_JAFBDR010000001.1"/>
</dbReference>
<name>A0ABS2MV85_9BACI</name>
<dbReference type="Proteomes" id="UP001296943">
    <property type="component" value="Unassembled WGS sequence"/>
</dbReference>
<dbReference type="InterPro" id="IPR035281">
    <property type="entry name" value="DUF5359"/>
</dbReference>
<comment type="caution">
    <text evidence="2">The sequence shown here is derived from an EMBL/GenBank/DDBJ whole genome shotgun (WGS) entry which is preliminary data.</text>
</comment>
<evidence type="ECO:0000313" key="2">
    <source>
        <dbReference type="EMBL" id="MBM7569809.1"/>
    </source>
</evidence>
<keyword evidence="1" id="KW-0812">Transmembrane</keyword>
<accession>A0ABS2MV85</accession>
<reference evidence="2 3" key="1">
    <citation type="submission" date="2021-01" db="EMBL/GenBank/DDBJ databases">
        <title>Genomic Encyclopedia of Type Strains, Phase IV (KMG-IV): sequencing the most valuable type-strain genomes for metagenomic binning, comparative biology and taxonomic classification.</title>
        <authorList>
            <person name="Goeker M."/>
        </authorList>
    </citation>
    <scope>NUCLEOTIDE SEQUENCE [LARGE SCALE GENOMIC DNA]</scope>
    <source>
        <strain evidence="2 3">DSM 23711</strain>
    </source>
</reference>
<sequence length="66" mass="8051">MKRLERYIIVTLFAHGLLLIVSQWVIQHFELNVYIDPIYQYLGVFKKDEQNHLETLDYFFQNVLSF</sequence>
<keyword evidence="3" id="KW-1185">Reference proteome</keyword>
<protein>
    <submittedName>
        <fullName evidence="2">Uncharacterized protein</fullName>
    </submittedName>
</protein>
<organism evidence="2 3">
    <name type="scientific">Aquibacillus albus</name>
    <dbReference type="NCBI Taxonomy" id="1168171"/>
    <lineage>
        <taxon>Bacteria</taxon>
        <taxon>Bacillati</taxon>
        <taxon>Bacillota</taxon>
        <taxon>Bacilli</taxon>
        <taxon>Bacillales</taxon>
        <taxon>Bacillaceae</taxon>
        <taxon>Aquibacillus</taxon>
    </lineage>
</organism>
<keyword evidence="1" id="KW-0472">Membrane</keyword>
<dbReference type="EMBL" id="JAFBDR010000001">
    <property type="protein sequence ID" value="MBM7569809.1"/>
    <property type="molecule type" value="Genomic_DNA"/>
</dbReference>
<evidence type="ECO:0000313" key="3">
    <source>
        <dbReference type="Proteomes" id="UP001296943"/>
    </source>
</evidence>
<proteinExistence type="predicted"/>